<keyword evidence="3" id="KW-1185">Reference proteome</keyword>
<evidence type="ECO:0000313" key="3">
    <source>
        <dbReference type="Proteomes" id="UP001472677"/>
    </source>
</evidence>
<accession>A0ABR2DM15</accession>
<evidence type="ECO:0000313" key="2">
    <source>
        <dbReference type="EMBL" id="KAK8542478.1"/>
    </source>
</evidence>
<gene>
    <name evidence="1" type="ORF">V6N12_015053</name>
    <name evidence="2" type="ORF">V6N12_015074</name>
</gene>
<reference evidence="1 3" key="1">
    <citation type="journal article" date="2024" name="G3 (Bethesda)">
        <title>Genome assembly of Hibiscus sabdariffa L. provides insights into metabolisms of medicinal natural products.</title>
        <authorList>
            <person name="Kim T."/>
        </authorList>
    </citation>
    <scope>NUCLEOTIDE SEQUENCE [LARGE SCALE GENOMIC DNA]</scope>
    <source>
        <strain evidence="1">TK-2024</strain>
        <tissue evidence="1">Old leaves</tissue>
    </source>
</reference>
<comment type="caution">
    <text evidence="1">The sequence shown here is derived from an EMBL/GenBank/DDBJ whole genome shotgun (WGS) entry which is preliminary data.</text>
</comment>
<proteinExistence type="predicted"/>
<sequence>MLPEYSVNGWQRIRDFHRAVGTVMMEIELTRIAAIPCAGTWSPAAIAVGRYVARILCQWMVMQEMLDGFLWFRGVGTVEMEIKITRLASIPRAGARSLATIAEELCVGPNFC</sequence>
<dbReference type="Proteomes" id="UP001472677">
    <property type="component" value="Unassembled WGS sequence"/>
</dbReference>
<evidence type="ECO:0000313" key="1">
    <source>
        <dbReference type="EMBL" id="KAK8542457.1"/>
    </source>
</evidence>
<dbReference type="EMBL" id="JBBPBM010000024">
    <property type="protein sequence ID" value="KAK8542457.1"/>
    <property type="molecule type" value="Genomic_DNA"/>
</dbReference>
<dbReference type="EMBL" id="JBBPBM010000024">
    <property type="protein sequence ID" value="KAK8542478.1"/>
    <property type="molecule type" value="Genomic_DNA"/>
</dbReference>
<organism evidence="1 3">
    <name type="scientific">Hibiscus sabdariffa</name>
    <name type="common">roselle</name>
    <dbReference type="NCBI Taxonomy" id="183260"/>
    <lineage>
        <taxon>Eukaryota</taxon>
        <taxon>Viridiplantae</taxon>
        <taxon>Streptophyta</taxon>
        <taxon>Embryophyta</taxon>
        <taxon>Tracheophyta</taxon>
        <taxon>Spermatophyta</taxon>
        <taxon>Magnoliopsida</taxon>
        <taxon>eudicotyledons</taxon>
        <taxon>Gunneridae</taxon>
        <taxon>Pentapetalae</taxon>
        <taxon>rosids</taxon>
        <taxon>malvids</taxon>
        <taxon>Malvales</taxon>
        <taxon>Malvaceae</taxon>
        <taxon>Malvoideae</taxon>
        <taxon>Hibiscus</taxon>
    </lineage>
</organism>
<name>A0ABR2DM15_9ROSI</name>
<protein>
    <submittedName>
        <fullName evidence="1">Uncharacterized protein</fullName>
    </submittedName>
</protein>